<keyword evidence="1" id="KW-0812">Transmembrane</keyword>
<sequence>MMWSNYPTLSLIAFLLLSLLLMYFVRAHAHTLIARVARLLHSQLRLLSRACLRTAQRIRLRNHEVTKALAESLMERQLERRFMRIEKLVERDLASYQQLSAEINRQLVTIDEDYAASANVPEVSPEWVTAVEAIANLQGDDRNTEVMAKILDDMHKTVKQHQRDALREHRWTVSARHKVLSGLQPRWRKLTKLLQNIDNNIDVLRHRLRQVDQHMGQFEMLTAGSGQGVMSSMLMRFVSSLCFVIVGIGAAWINWQLISQPLQELLPVRQLDGVSLAAVVAGLHIAFTIVAATLISESLRITHLFPMVSAMTRRGRQLMMFSGAGLLLALISVEIMALLGAPIVNTATQLTGVSQILLVVIGLVMPLVLSMVMLPMEYLLHTLRPVVGSGLQILSHMAALILRLAASLSLQAGALLVNVYDLLIFLPLRVERELLLRAQRNAGVEANPQMPNSSEVEPLNVTTLKFGTGNNEQRH</sequence>
<gene>
    <name evidence="2" type="ORF">BST96_02325</name>
</gene>
<feature type="transmembrane region" description="Helical" evidence="1">
    <location>
        <begin position="6"/>
        <end position="25"/>
    </location>
</feature>
<evidence type="ECO:0000313" key="3">
    <source>
        <dbReference type="Proteomes" id="UP000193450"/>
    </source>
</evidence>
<keyword evidence="1" id="KW-1133">Transmembrane helix</keyword>
<organism evidence="2 3">
    <name type="scientific">Oceanicoccus sagamiensis</name>
    <dbReference type="NCBI Taxonomy" id="716816"/>
    <lineage>
        <taxon>Bacteria</taxon>
        <taxon>Pseudomonadati</taxon>
        <taxon>Pseudomonadota</taxon>
        <taxon>Gammaproteobacteria</taxon>
        <taxon>Cellvibrionales</taxon>
        <taxon>Spongiibacteraceae</taxon>
        <taxon>Oceanicoccus</taxon>
    </lineage>
</organism>
<evidence type="ECO:0000256" key="1">
    <source>
        <dbReference type="SAM" id="Phobius"/>
    </source>
</evidence>
<keyword evidence="3" id="KW-1185">Reference proteome</keyword>
<name>A0A1X9NAU5_9GAMM</name>
<dbReference type="OrthoDB" id="5411175at2"/>
<proteinExistence type="predicted"/>
<feature type="transmembrane region" description="Helical" evidence="1">
    <location>
        <begin position="234"/>
        <end position="255"/>
    </location>
</feature>
<feature type="transmembrane region" description="Helical" evidence="1">
    <location>
        <begin position="356"/>
        <end position="374"/>
    </location>
</feature>
<dbReference type="RefSeq" id="WP_085757138.1">
    <property type="nucleotide sequence ID" value="NZ_CP019343.1"/>
</dbReference>
<reference evidence="2 3" key="1">
    <citation type="submission" date="2016-11" db="EMBL/GenBank/DDBJ databases">
        <title>Trade-off between light-utilization and light-protection in marine flavobacteria.</title>
        <authorList>
            <person name="Kumagai Y."/>
        </authorList>
    </citation>
    <scope>NUCLEOTIDE SEQUENCE [LARGE SCALE GENOMIC DNA]</scope>
    <source>
        <strain evidence="2 3">NBRC 107125</strain>
    </source>
</reference>
<dbReference type="EMBL" id="CP019343">
    <property type="protein sequence ID" value="ARN73045.1"/>
    <property type="molecule type" value="Genomic_DNA"/>
</dbReference>
<evidence type="ECO:0000313" key="2">
    <source>
        <dbReference type="EMBL" id="ARN73045.1"/>
    </source>
</evidence>
<dbReference type="STRING" id="716816.BST96_02325"/>
<dbReference type="KEGG" id="osg:BST96_02325"/>
<keyword evidence="1" id="KW-0472">Membrane</keyword>
<feature type="transmembrane region" description="Helical" evidence="1">
    <location>
        <begin position="318"/>
        <end position="344"/>
    </location>
</feature>
<protein>
    <submittedName>
        <fullName evidence="2">Uncharacterized protein</fullName>
    </submittedName>
</protein>
<dbReference type="Proteomes" id="UP000193450">
    <property type="component" value="Chromosome"/>
</dbReference>
<accession>A0A1X9NAU5</accession>
<dbReference type="AlphaFoldDB" id="A0A1X9NAU5"/>
<feature type="transmembrane region" description="Helical" evidence="1">
    <location>
        <begin position="275"/>
        <end position="297"/>
    </location>
</feature>